<dbReference type="EMBL" id="CAJVPW010008451">
    <property type="protein sequence ID" value="CAG8593841.1"/>
    <property type="molecule type" value="Genomic_DNA"/>
</dbReference>
<proteinExistence type="predicted"/>
<name>A0ACA9MLJ9_9GLOM</name>
<protein>
    <submittedName>
        <fullName evidence="1">7497_t:CDS:1</fullName>
    </submittedName>
</protein>
<evidence type="ECO:0000313" key="1">
    <source>
        <dbReference type="EMBL" id="CAG8593841.1"/>
    </source>
</evidence>
<gene>
    <name evidence="1" type="ORF">SPELUC_LOCUS6854</name>
</gene>
<comment type="caution">
    <text evidence="1">The sequence shown here is derived from an EMBL/GenBank/DDBJ whole genome shotgun (WGS) entry which is preliminary data.</text>
</comment>
<organism evidence="1 2">
    <name type="scientific">Cetraspora pellucida</name>
    <dbReference type="NCBI Taxonomy" id="1433469"/>
    <lineage>
        <taxon>Eukaryota</taxon>
        <taxon>Fungi</taxon>
        <taxon>Fungi incertae sedis</taxon>
        <taxon>Mucoromycota</taxon>
        <taxon>Glomeromycotina</taxon>
        <taxon>Glomeromycetes</taxon>
        <taxon>Diversisporales</taxon>
        <taxon>Gigasporaceae</taxon>
        <taxon>Cetraspora</taxon>
    </lineage>
</organism>
<accession>A0ACA9MLJ9</accession>
<keyword evidence="2" id="KW-1185">Reference proteome</keyword>
<reference evidence="1" key="1">
    <citation type="submission" date="2021-06" db="EMBL/GenBank/DDBJ databases">
        <authorList>
            <person name="Kallberg Y."/>
            <person name="Tangrot J."/>
            <person name="Rosling A."/>
        </authorList>
    </citation>
    <scope>NUCLEOTIDE SEQUENCE</scope>
    <source>
        <strain evidence="1">28 12/20/2015</strain>
    </source>
</reference>
<evidence type="ECO:0000313" key="2">
    <source>
        <dbReference type="Proteomes" id="UP000789366"/>
    </source>
</evidence>
<sequence length="117" mass="13412">MPKPSYIQAEELRDIIKNKTKIPGKDYLIVDVRDDDYQGGNIPNCINRPSDNFENSLGALISEYSQVRGPSCAMTYANKVNTDQEVHVLKSGMEGWTKIYKNDSELLENYEEEGWNY</sequence>
<dbReference type="Proteomes" id="UP000789366">
    <property type="component" value="Unassembled WGS sequence"/>
</dbReference>